<dbReference type="InterPro" id="IPR017897">
    <property type="entry name" value="Thrombospondin_3_rpt"/>
</dbReference>
<protein>
    <submittedName>
        <fullName evidence="4">Choice-of-anchor A domain-containing protein</fullName>
    </submittedName>
</protein>
<name>A0A1I0KW20_9BACT</name>
<keyword evidence="5" id="KW-1185">Reference proteome</keyword>
<dbReference type="InterPro" id="IPR026588">
    <property type="entry name" value="Choice_anch_A"/>
</dbReference>
<dbReference type="Proteomes" id="UP000199181">
    <property type="component" value="Unassembled WGS sequence"/>
</dbReference>
<reference evidence="5" key="1">
    <citation type="submission" date="2016-10" db="EMBL/GenBank/DDBJ databases">
        <authorList>
            <person name="Varghese N."/>
            <person name="Submissions S."/>
        </authorList>
    </citation>
    <scope>NUCLEOTIDE SEQUENCE [LARGE SCALE GENOMIC DNA]</scope>
    <source>
        <strain evidence="5">DSM 16858</strain>
    </source>
</reference>
<proteinExistence type="predicted"/>
<dbReference type="AlphaFoldDB" id="A0A1I0KW20"/>
<dbReference type="Pfam" id="PF02412">
    <property type="entry name" value="TSP_3"/>
    <property type="match status" value="2"/>
</dbReference>
<dbReference type="InterPro" id="IPR003367">
    <property type="entry name" value="Thrombospondin_3-like_rpt"/>
</dbReference>
<dbReference type="InterPro" id="IPR013783">
    <property type="entry name" value="Ig-like_fold"/>
</dbReference>
<dbReference type="GO" id="GO:0007155">
    <property type="term" value="P:cell adhesion"/>
    <property type="evidence" value="ECO:0007669"/>
    <property type="project" value="InterPro"/>
</dbReference>
<evidence type="ECO:0000313" key="4">
    <source>
        <dbReference type="EMBL" id="SEU30199.1"/>
    </source>
</evidence>
<dbReference type="PANTHER" id="PTHR10199:SF100">
    <property type="entry name" value="THROMBOSPONDIN, ISOFORM A"/>
    <property type="match status" value="1"/>
</dbReference>
<evidence type="ECO:0000256" key="1">
    <source>
        <dbReference type="ARBA" id="ARBA00022729"/>
    </source>
</evidence>
<feature type="domain" description="Choice-of-anchor A" evidence="3">
    <location>
        <begin position="476"/>
        <end position="710"/>
    </location>
</feature>
<gene>
    <name evidence="4" type="ORF">SAMN05443639_11557</name>
</gene>
<evidence type="ECO:0000313" key="5">
    <source>
        <dbReference type="Proteomes" id="UP000199181"/>
    </source>
</evidence>
<dbReference type="SUPFAM" id="SSF103647">
    <property type="entry name" value="TSP type-3 repeat"/>
    <property type="match status" value="1"/>
</dbReference>
<keyword evidence="2" id="KW-0106">Calcium</keyword>
<dbReference type="PANTHER" id="PTHR10199">
    <property type="entry name" value="THROMBOSPONDIN"/>
    <property type="match status" value="1"/>
</dbReference>
<organism evidence="4 5">
    <name type="scientific">Stigmatella erecta</name>
    <dbReference type="NCBI Taxonomy" id="83460"/>
    <lineage>
        <taxon>Bacteria</taxon>
        <taxon>Pseudomonadati</taxon>
        <taxon>Myxococcota</taxon>
        <taxon>Myxococcia</taxon>
        <taxon>Myxococcales</taxon>
        <taxon>Cystobacterineae</taxon>
        <taxon>Archangiaceae</taxon>
        <taxon>Stigmatella</taxon>
    </lineage>
</organism>
<dbReference type="PROSITE" id="PS51234">
    <property type="entry name" value="TSP3"/>
    <property type="match status" value="1"/>
</dbReference>
<dbReference type="NCBIfam" id="TIGR04215">
    <property type="entry name" value="choice_anch_A"/>
    <property type="match status" value="1"/>
</dbReference>
<evidence type="ECO:0000256" key="2">
    <source>
        <dbReference type="ARBA" id="ARBA00022837"/>
    </source>
</evidence>
<dbReference type="InterPro" id="IPR028974">
    <property type="entry name" value="TSP_type-3_rpt"/>
</dbReference>
<dbReference type="Pfam" id="PF20597">
    <property type="entry name" value="pAdhesive_15"/>
    <property type="match status" value="1"/>
</dbReference>
<dbReference type="EMBL" id="FOIJ01000015">
    <property type="protein sequence ID" value="SEU30199.1"/>
    <property type="molecule type" value="Genomic_DNA"/>
</dbReference>
<dbReference type="RefSeq" id="WP_093524582.1">
    <property type="nucleotide sequence ID" value="NZ_FOIJ01000015.1"/>
</dbReference>
<dbReference type="Gene3D" id="2.60.40.10">
    <property type="entry name" value="Immunoglobulins"/>
    <property type="match status" value="1"/>
</dbReference>
<sequence length="957" mass="96710">MLSKQLSRGVLSALLSLELFVLGCGPTQDPGDSAQANPSAVSASVNASGCADGQREGFVDSGAYPHIAGCSGAWTVPGVSLFAPEEAPSCPGLTPQDTRNPACGRAAGDDSTNPSGAGCNVADLCAPGWHVCLDANDVKNASVSGCGGATRPGDPPLLFLTRQSSTGCGECATGTRADSACSSRTCQPGCLQTEQVSNDVFGCGNYGDIPSGACNPLNRFSANLCSAIGGQGWSCNLPGAADDTGYCETFTIVHSKPSTGGVVCCRNGFSSDSDNDGVLDEDDNCLSVPNPDQTDSDGDGFGDACDECTDVDGDGACDENDNCPTLPNPDQTDSDGDGLGNVCDSCPGPVDLITSQVSGTCDVASQRFTLSAQVANAGPAAVAPGLRVTFYAVTAGPQGSVLGVATLAEGIPAGGQAVASIVVDPIPGGPLPIFAVADDDGTGHGREVECSEGNNTASEMVELVCQPPPTCIEVRLNDYNVFLTGDYALGTDVEGRVAAGGNISMTNFSVGWRLPSSDTAPVLVAGGNLTLSHGGVWGDAAYGGTYNPSNVTYVRGAPAQGTPVDFAARGAELRALSTRLAGLPVNGMTRRESWGGLMLNGTSPDVNVFHVNASDFTGAVLLSIDAPAGSLAVLNIHGASATLAGGHAFSGGIDQRGVLFNFVDATSINAQGYGLWGTLLAPNAHVNFTNGSFDGGIYAKSLTGNAEGHLNPLGDRDICEEGSSPKVLLAYQPSVWAGGSEEYALVQSYLGALGVPYTGLEIGSGGLTPAQVQGYGAVLLLTFTAPVESAVTASTLSAFSAQGGGVVVTGDDITWTQQAGATRAGWEALTRLTHVSNGDIALHTVSIPASSHPVVAGIGGTSFLYPLDIDVKQAKTSGPPTVLGSAVRAHSGASVGPVLTASENANGQGGRVVTINLGFYNGIDTTPYNGVPHIGPTVPANVARTLLNNSLHWVLHQ</sequence>
<dbReference type="Gene3D" id="4.10.1080.10">
    <property type="entry name" value="TSP type-3 repeat"/>
    <property type="match status" value="1"/>
</dbReference>
<dbReference type="GO" id="GO:0005509">
    <property type="term" value="F:calcium ion binding"/>
    <property type="evidence" value="ECO:0007669"/>
    <property type="project" value="InterPro"/>
</dbReference>
<evidence type="ECO:0000259" key="3">
    <source>
        <dbReference type="Pfam" id="PF20597"/>
    </source>
</evidence>
<keyword evidence="1" id="KW-0732">Signal</keyword>
<accession>A0A1I0KW20</accession>